<dbReference type="SUPFAM" id="SSF53335">
    <property type="entry name" value="S-adenosyl-L-methionine-dependent methyltransferases"/>
    <property type="match status" value="1"/>
</dbReference>
<evidence type="ECO:0000313" key="2">
    <source>
        <dbReference type="Proteomes" id="UP001557465"/>
    </source>
</evidence>
<accession>A0ABV3TRC8</accession>
<proteinExistence type="predicted"/>
<dbReference type="Gene3D" id="3.40.50.720">
    <property type="entry name" value="NAD(P)-binding Rossmann-like Domain"/>
    <property type="match status" value="1"/>
</dbReference>
<name>A0ABV3TRC8_9RHOB</name>
<comment type="caution">
    <text evidence="1">The sequence shown here is derived from an EMBL/GenBank/DDBJ whole genome shotgun (WGS) entry which is preliminary data.</text>
</comment>
<reference evidence="1 2" key="1">
    <citation type="journal article" date="2011" name="Int. J. Syst. Evol. Microbiol.">
        <title>Zhongshania antarctica gen. nov., sp. nov. and Zhongshania guokunii sp. nov., gammaproteobacteria respectively isolated from coastal attached (fast) ice and surface seawater of the Antarctic.</title>
        <authorList>
            <person name="Li H.J."/>
            <person name="Zhang X.Y."/>
            <person name="Chen C.X."/>
            <person name="Zhang Y.J."/>
            <person name="Gao Z.M."/>
            <person name="Yu Y."/>
            <person name="Chen X.L."/>
            <person name="Chen B."/>
            <person name="Zhang Y.Z."/>
        </authorList>
    </citation>
    <scope>NUCLEOTIDE SEQUENCE [LARGE SCALE GENOMIC DNA]</scope>
    <source>
        <strain evidence="1 2">15-R06ZXC-3</strain>
    </source>
</reference>
<dbReference type="Gene3D" id="3.40.50.150">
    <property type="entry name" value="Vaccinia Virus protein VP39"/>
    <property type="match status" value="1"/>
</dbReference>
<dbReference type="EMBL" id="JBFRYC010000028">
    <property type="protein sequence ID" value="MEX1663747.1"/>
    <property type="molecule type" value="Genomic_DNA"/>
</dbReference>
<protein>
    <submittedName>
        <fullName evidence="1">Class I SAM-dependent methyltransferase</fullName>
    </submittedName>
</protein>
<evidence type="ECO:0000313" key="1">
    <source>
        <dbReference type="EMBL" id="MEX1663747.1"/>
    </source>
</evidence>
<dbReference type="GO" id="GO:0032259">
    <property type="term" value="P:methylation"/>
    <property type="evidence" value="ECO:0007669"/>
    <property type="project" value="UniProtKB-KW"/>
</dbReference>
<organism evidence="1 2">
    <name type="scientific">Thioclava arctica</name>
    <dbReference type="NCBI Taxonomy" id="3238301"/>
    <lineage>
        <taxon>Bacteria</taxon>
        <taxon>Pseudomonadati</taxon>
        <taxon>Pseudomonadota</taxon>
        <taxon>Alphaproteobacteria</taxon>
        <taxon>Rhodobacterales</taxon>
        <taxon>Paracoccaceae</taxon>
        <taxon>Thioclava</taxon>
    </lineage>
</organism>
<dbReference type="RefSeq" id="WP_368393246.1">
    <property type="nucleotide sequence ID" value="NZ_JBFRYC010000028.1"/>
</dbReference>
<gene>
    <name evidence="1" type="ORF">AB4874_19420</name>
</gene>
<keyword evidence="1" id="KW-0489">Methyltransferase</keyword>
<keyword evidence="2" id="KW-1185">Reference proteome</keyword>
<dbReference type="Proteomes" id="UP001557465">
    <property type="component" value="Unassembled WGS sequence"/>
</dbReference>
<keyword evidence="1" id="KW-0808">Transferase</keyword>
<dbReference type="InterPro" id="IPR029063">
    <property type="entry name" value="SAM-dependent_MTases_sf"/>
</dbReference>
<dbReference type="GO" id="GO:0008168">
    <property type="term" value="F:methyltransferase activity"/>
    <property type="evidence" value="ECO:0007669"/>
    <property type="project" value="UniProtKB-KW"/>
</dbReference>
<dbReference type="Pfam" id="PF13489">
    <property type="entry name" value="Methyltransf_23"/>
    <property type="match status" value="1"/>
</dbReference>
<sequence length="344" mass="38341">MTSPSLYRQTGFPVFQNRTYATAEEARDCALGDIDLAQDPTTGIVTNRAFELAKAVYDTDYNNEQSHSPRFQAHMDDVAARITAHMGLKNLIEVGCGKGAFLEQMIKGGADITGFDPTYEGNNPLIRRSYFSPDLGIEGDGLILRHVLEHIPQPVDFLKQLAEANGGKGLIYIEVPCLDWILENRAWFDIFYEHVNYFRMDDFARMFGRLLVSERRFGGQYLSIIADLSTLRDPALGADVDWPEDFSAGLSKSDTGGMVWGGASKGVIFSLLRLREGRPVDGVIDINPDKQGRYLPVTGLRVTSPEDATQLLAPGTLIYVMNPNYFDEIKAMTGNRFSYERTSL</sequence>